<dbReference type="AlphaFoldDB" id="A0A7D7QRD8"/>
<dbReference type="Proteomes" id="UP000539710">
    <property type="component" value="Unassembled WGS sequence"/>
</dbReference>
<dbReference type="Pfam" id="PF14109">
    <property type="entry name" value="GldH_lipo"/>
    <property type="match status" value="1"/>
</dbReference>
<dbReference type="Proteomes" id="UP000515349">
    <property type="component" value="Chromosome"/>
</dbReference>
<dbReference type="EMBL" id="CP059472">
    <property type="protein sequence ID" value="QMS97648.1"/>
    <property type="molecule type" value="Genomic_DNA"/>
</dbReference>
<keyword evidence="2" id="KW-0449">Lipoprotein</keyword>
<reference evidence="2 3" key="1">
    <citation type="submission" date="2020-07" db="EMBL/GenBank/DDBJ databases">
        <title>Chryseobacterium sp.cx-624.</title>
        <authorList>
            <person name="Yang C."/>
        </authorList>
    </citation>
    <scope>NUCLEOTIDE SEQUENCE [LARGE SCALE GENOMIC DNA]</scope>
    <source>
        <strain evidence="3">cx-624</strain>
        <strain evidence="2">Cx-624</strain>
    </source>
</reference>
<gene>
    <name evidence="2" type="ORF">H1R16_07910</name>
    <name evidence="1" type="ORF">H2507_07530</name>
</gene>
<dbReference type="KEGG" id="cbau:H1R16_07910"/>
<dbReference type="EMBL" id="JACEUX010000002">
    <property type="protein sequence ID" value="MBA5247017.1"/>
    <property type="molecule type" value="Genomic_DNA"/>
</dbReference>
<reference evidence="4" key="2">
    <citation type="submission" date="2020-07" db="EMBL/GenBank/DDBJ databases">
        <title>Flavobacterium sp. xlx-214.</title>
        <authorList>
            <person name="Yang C."/>
        </authorList>
    </citation>
    <scope>NUCLEOTIDE SEQUENCE [LARGE SCALE GENOMIC DNA]</scope>
    <source>
        <strain evidence="4">CX-624</strain>
    </source>
</reference>
<dbReference type="NCBIfam" id="TIGR03511">
    <property type="entry name" value="GldH_lipo"/>
    <property type="match status" value="1"/>
</dbReference>
<name>A0A7D7QRD8_9FLAO</name>
<proteinExistence type="predicted"/>
<reference evidence="1" key="3">
    <citation type="submission" date="2020-07" db="EMBL/GenBank/DDBJ databases">
        <authorList>
            <person name="Yang C."/>
        </authorList>
    </citation>
    <scope>NUCLEOTIDE SEQUENCE</scope>
    <source>
        <strain evidence="1">Cx-624</strain>
    </source>
</reference>
<organism evidence="2 3">
    <name type="scientific">Marnyiella aurantia</name>
    <dbReference type="NCBI Taxonomy" id="2758037"/>
    <lineage>
        <taxon>Bacteria</taxon>
        <taxon>Pseudomonadati</taxon>
        <taxon>Bacteroidota</taxon>
        <taxon>Flavobacteriia</taxon>
        <taxon>Flavobacteriales</taxon>
        <taxon>Weeksellaceae</taxon>
        <taxon>Marnyiella</taxon>
    </lineage>
</organism>
<evidence type="ECO:0000313" key="1">
    <source>
        <dbReference type="EMBL" id="MBA5247017.1"/>
    </source>
</evidence>
<keyword evidence="4" id="KW-1185">Reference proteome</keyword>
<evidence type="ECO:0000313" key="2">
    <source>
        <dbReference type="EMBL" id="QMS97648.1"/>
    </source>
</evidence>
<accession>A0A7D7QRD8</accession>
<evidence type="ECO:0000313" key="3">
    <source>
        <dbReference type="Proteomes" id="UP000515349"/>
    </source>
</evidence>
<evidence type="ECO:0000313" key="4">
    <source>
        <dbReference type="Proteomes" id="UP000539710"/>
    </source>
</evidence>
<dbReference type="InterPro" id="IPR020018">
    <property type="entry name" value="Motility-assoc_lipoprot_GldH"/>
</dbReference>
<protein>
    <submittedName>
        <fullName evidence="2">Gliding motility lipoprotein GldH</fullName>
    </submittedName>
</protein>
<sequence>MIQMPKAVMLLASFALWSCGSEGSDIKTNSLNSSWHKNAEQQFDFNIAQAQNPKNITFVVRNNNSYPYSNIRFIVKVSNLKTKKAETDTVDYTMAKPDGEWLGKGYGETKEIHFPYRTNYRFPNEGTYRIGITQAMRNDTLKGIEDIGVMIDNTKP</sequence>